<evidence type="ECO:0000313" key="3">
    <source>
        <dbReference type="EMBL" id="GLI23611.1"/>
    </source>
</evidence>
<comment type="caution">
    <text evidence="3">The sequence shown here is derived from an EMBL/GenBank/DDBJ whole genome shotgun (WGS) entry which is preliminary data.</text>
</comment>
<feature type="region of interest" description="Disordered" evidence="1">
    <location>
        <begin position="1"/>
        <end position="23"/>
    </location>
</feature>
<dbReference type="SUPFAM" id="SSF54593">
    <property type="entry name" value="Glyoxalase/Bleomycin resistance protein/Dihydroxybiphenyl dioxygenase"/>
    <property type="match status" value="1"/>
</dbReference>
<dbReference type="InterPro" id="IPR029068">
    <property type="entry name" value="Glyas_Bleomycin-R_OHBP_Dase"/>
</dbReference>
<evidence type="ECO:0000259" key="2">
    <source>
        <dbReference type="PROSITE" id="PS51819"/>
    </source>
</evidence>
<dbReference type="Gene3D" id="3.10.180.10">
    <property type="entry name" value="2,3-Dihydroxybiphenyl 1,2-Dioxygenase, domain 1"/>
    <property type="match status" value="1"/>
</dbReference>
<name>A0A9W6FKR7_XANFL</name>
<feature type="domain" description="VOC" evidence="2">
    <location>
        <begin position="1"/>
        <end position="40"/>
    </location>
</feature>
<accession>A0A9W6FKR7</accession>
<dbReference type="Proteomes" id="UP001144397">
    <property type="component" value="Unassembled WGS sequence"/>
</dbReference>
<organism evidence="3 4">
    <name type="scientific">Xanthobacter flavus</name>
    <dbReference type="NCBI Taxonomy" id="281"/>
    <lineage>
        <taxon>Bacteria</taxon>
        <taxon>Pseudomonadati</taxon>
        <taxon>Pseudomonadota</taxon>
        <taxon>Alphaproteobacteria</taxon>
        <taxon>Hyphomicrobiales</taxon>
        <taxon>Xanthobacteraceae</taxon>
        <taxon>Xanthobacter</taxon>
    </lineage>
</organism>
<dbReference type="EMBL" id="BSDO01000005">
    <property type="protein sequence ID" value="GLI23611.1"/>
    <property type="molecule type" value="Genomic_DNA"/>
</dbReference>
<sequence>MRDRLKSAEVPFSTDLHDGPHGLAIRVADPDGTKVELYQVARRPRGEGSAVRCRKAAQARG</sequence>
<reference evidence="3" key="1">
    <citation type="submission" date="2022-12" db="EMBL/GenBank/DDBJ databases">
        <title>Reference genome sequencing for broad-spectrum identification of bacterial and archaeal isolates by mass spectrometry.</title>
        <authorList>
            <person name="Sekiguchi Y."/>
            <person name="Tourlousse D.M."/>
        </authorList>
    </citation>
    <scope>NUCLEOTIDE SEQUENCE</scope>
    <source>
        <strain evidence="3">301</strain>
    </source>
</reference>
<protein>
    <recommendedName>
        <fullName evidence="2">VOC domain-containing protein</fullName>
    </recommendedName>
</protein>
<dbReference type="AlphaFoldDB" id="A0A9W6FKR7"/>
<evidence type="ECO:0000256" key="1">
    <source>
        <dbReference type="SAM" id="MobiDB-lite"/>
    </source>
</evidence>
<dbReference type="PROSITE" id="PS51819">
    <property type="entry name" value="VOC"/>
    <property type="match status" value="1"/>
</dbReference>
<gene>
    <name evidence="3" type="ORF">XFLAVUS301_32850</name>
</gene>
<proteinExistence type="predicted"/>
<evidence type="ECO:0000313" key="4">
    <source>
        <dbReference type="Proteomes" id="UP001144397"/>
    </source>
</evidence>
<dbReference type="InterPro" id="IPR037523">
    <property type="entry name" value="VOC_core"/>
</dbReference>